<accession>A0AAN8INF7</accession>
<feature type="signal peptide" evidence="15">
    <location>
        <begin position="1"/>
        <end position="15"/>
    </location>
</feature>
<dbReference type="Pfam" id="PF00067">
    <property type="entry name" value="p450"/>
    <property type="match status" value="3"/>
</dbReference>
<feature type="binding site" description="axial binding residue" evidence="13">
    <location>
        <position position="910"/>
    </location>
    <ligand>
        <name>heme</name>
        <dbReference type="ChEBI" id="CHEBI:30413"/>
    </ligand>
    <ligandPart>
        <name>Fe</name>
        <dbReference type="ChEBI" id="CHEBI:18248"/>
    </ligandPart>
</feature>
<evidence type="ECO:0000256" key="9">
    <source>
        <dbReference type="ARBA" id="ARBA00023002"/>
    </source>
</evidence>
<name>A0AAN8INF7_TRICO</name>
<dbReference type="GO" id="GO:0005789">
    <property type="term" value="C:endoplasmic reticulum membrane"/>
    <property type="evidence" value="ECO:0007669"/>
    <property type="project" value="UniProtKB-SubCell"/>
</dbReference>
<dbReference type="Gene3D" id="1.10.630.10">
    <property type="entry name" value="Cytochrome P450"/>
    <property type="match status" value="2"/>
</dbReference>
<keyword evidence="12 14" id="KW-0472">Membrane</keyword>
<evidence type="ECO:0000256" key="5">
    <source>
        <dbReference type="ARBA" id="ARBA00022617"/>
    </source>
</evidence>
<evidence type="ECO:0000256" key="10">
    <source>
        <dbReference type="ARBA" id="ARBA00023004"/>
    </source>
</evidence>
<feature type="chain" id="PRO_5043020348" description="Cytochrome P450" evidence="15">
    <location>
        <begin position="16"/>
        <end position="965"/>
    </location>
</feature>
<evidence type="ECO:0000256" key="1">
    <source>
        <dbReference type="ARBA" id="ARBA00001971"/>
    </source>
</evidence>
<keyword evidence="14" id="KW-1133">Transmembrane helix</keyword>
<gene>
    <name evidence="16" type="ORF">GCK32_002002</name>
</gene>
<dbReference type="CDD" id="cd20617">
    <property type="entry name" value="CYP1_2-like"/>
    <property type="match status" value="2"/>
</dbReference>
<organism evidence="16 17">
    <name type="scientific">Trichostrongylus colubriformis</name>
    <name type="common">Black scour worm</name>
    <dbReference type="NCBI Taxonomy" id="6319"/>
    <lineage>
        <taxon>Eukaryota</taxon>
        <taxon>Metazoa</taxon>
        <taxon>Ecdysozoa</taxon>
        <taxon>Nematoda</taxon>
        <taxon>Chromadorea</taxon>
        <taxon>Rhabditida</taxon>
        <taxon>Rhabditina</taxon>
        <taxon>Rhabditomorpha</taxon>
        <taxon>Strongyloidea</taxon>
        <taxon>Trichostrongylidae</taxon>
        <taxon>Trichostrongylus</taxon>
    </lineage>
</organism>
<dbReference type="InterPro" id="IPR001128">
    <property type="entry name" value="Cyt_P450"/>
</dbReference>
<keyword evidence="5 13" id="KW-0349">Heme</keyword>
<evidence type="ECO:0000256" key="15">
    <source>
        <dbReference type="SAM" id="SignalP"/>
    </source>
</evidence>
<dbReference type="Proteomes" id="UP001331761">
    <property type="component" value="Unassembled WGS sequence"/>
</dbReference>
<dbReference type="InterPro" id="IPR017972">
    <property type="entry name" value="Cyt_P450_CS"/>
</dbReference>
<evidence type="ECO:0000256" key="12">
    <source>
        <dbReference type="ARBA" id="ARBA00023136"/>
    </source>
</evidence>
<dbReference type="GO" id="GO:0005506">
    <property type="term" value="F:iron ion binding"/>
    <property type="evidence" value="ECO:0007669"/>
    <property type="project" value="InterPro"/>
</dbReference>
<dbReference type="SUPFAM" id="SSF48264">
    <property type="entry name" value="Cytochrome P450"/>
    <property type="match status" value="2"/>
</dbReference>
<dbReference type="EMBL" id="WIXE01010894">
    <property type="protein sequence ID" value="KAK5977223.1"/>
    <property type="molecule type" value="Genomic_DNA"/>
</dbReference>
<evidence type="ECO:0000256" key="3">
    <source>
        <dbReference type="ARBA" id="ARBA00004406"/>
    </source>
</evidence>
<keyword evidence="15" id="KW-0732">Signal</keyword>
<evidence type="ECO:0008006" key="18">
    <source>
        <dbReference type="Google" id="ProtNLM"/>
    </source>
</evidence>
<protein>
    <recommendedName>
        <fullName evidence="18">Cytochrome P450</fullName>
    </recommendedName>
</protein>
<sequence length="965" mass="110824">MFFLSVLLFLTTALAVYIWRFYESTKRYPKGPRPYPFVGNLFTMNFLKIHEEIAKFSKEYGNIFTIYLPKPHVVITDFDGVNEAFVKKGDDFIGRSGIFPDTIFQNVENGGVIFSQGENWREQRRAALHILRDFGMGKNLMEEQVLVSAQDFLAHLASIKNKDEVFLRTPLQVFIGNIINETLFGFRYDYDNCSRMMNAADELNVLTEATNNDRPYLQLRRTIKEDVARALESYSVDQEPECLVQAYYQKMQNNPNLNYENLLNVCMDFYLAGMETTTTTLRWASLLFASYPDVQEKIREEILRVVGPEGKPTSSHRPKMPYTNAAIQELQRRANILPLNVVHRTVRDTSVKGVEIPADTHVLGEIHQIMAHSPVFKDGHEFRPERFLMEDGITPNKEAVDLLCPFSMGKRQCAGEALARVELFVGVVTLLQNYRMFFLSVLLFLTTALAIYIWRFYENTKRYPKGPRPYPFVGNLLTLDFFKIHEEFAKLTKEYGSIFTIYMPKPHVVITDFDGVNEAFVKKGEFSIDCFSNPSLELRTSVHQDKYWPASILEFIFTGDDFIGRSGIFPDTLFQNVENGGVIFSQGENWREQRRASLHILRDFGMGKNLMEEQVLLSAQDFLAHLASIKNKDEICLREPIQVFIANIINKTLYGFSYEYDNCGRLMKAADELNVLIESMRSNPLIFVGQLFPIIHRLPVIGHMSKGRYVDMTAGLRRTIREDVTRALESYTPDQEPECLVQAYYQKMQSNSHLNYENLLNVCMDFYTAGMETTTTTLRWASLFFATHPEVQEKIREEILRIVGPEGKPTSSDRSKMPYTNAAIQELQRRANILPMNVVHRTVRDTSVKGVKIPADTHVLGEIHQIMAHSPVFKDGHEFRPERFLMEDGITPNKEAVDHLCPFSMGKRQCAGEALARVELFVGVVTLLQNYRIEPAKGRKVDLEPIFAGILLPKRQPLRLIPIVQ</sequence>
<keyword evidence="8" id="KW-0492">Microsome</keyword>
<keyword evidence="6 13" id="KW-0479">Metal-binding</keyword>
<dbReference type="InterPro" id="IPR036396">
    <property type="entry name" value="Cyt_P450_sf"/>
</dbReference>
<keyword evidence="11" id="KW-0503">Monooxygenase</keyword>
<keyword evidence="17" id="KW-1185">Reference proteome</keyword>
<reference evidence="16 17" key="1">
    <citation type="submission" date="2019-10" db="EMBL/GenBank/DDBJ databases">
        <title>Assembly and Annotation for the nematode Trichostrongylus colubriformis.</title>
        <authorList>
            <person name="Martin J."/>
        </authorList>
    </citation>
    <scope>NUCLEOTIDE SEQUENCE [LARGE SCALE GENOMIC DNA]</scope>
    <source>
        <strain evidence="16">G859</strain>
        <tissue evidence="16">Whole worm</tissue>
    </source>
</reference>
<keyword evidence="14" id="KW-0812">Transmembrane</keyword>
<dbReference type="AlphaFoldDB" id="A0AAN8INF7"/>
<keyword evidence="9" id="KW-0560">Oxidoreductase</keyword>
<dbReference type="GO" id="GO:0020037">
    <property type="term" value="F:heme binding"/>
    <property type="evidence" value="ECO:0007669"/>
    <property type="project" value="InterPro"/>
</dbReference>
<dbReference type="GO" id="GO:0004497">
    <property type="term" value="F:monooxygenase activity"/>
    <property type="evidence" value="ECO:0007669"/>
    <property type="project" value="UniProtKB-KW"/>
</dbReference>
<dbReference type="PRINTS" id="PR00463">
    <property type="entry name" value="EP450I"/>
</dbReference>
<evidence type="ECO:0000256" key="14">
    <source>
        <dbReference type="SAM" id="Phobius"/>
    </source>
</evidence>
<evidence type="ECO:0000256" key="2">
    <source>
        <dbReference type="ARBA" id="ARBA00004174"/>
    </source>
</evidence>
<dbReference type="PRINTS" id="PR00385">
    <property type="entry name" value="P450"/>
</dbReference>
<evidence type="ECO:0000256" key="11">
    <source>
        <dbReference type="ARBA" id="ARBA00023033"/>
    </source>
</evidence>
<dbReference type="PANTHER" id="PTHR24284:SF1">
    <property type="entry name" value="CYTOCHROME P450 FAMILY"/>
    <property type="match status" value="1"/>
</dbReference>
<comment type="caution">
    <text evidence="16">The sequence shown here is derived from an EMBL/GenBank/DDBJ whole genome shotgun (WGS) entry which is preliminary data.</text>
</comment>
<keyword evidence="7" id="KW-0256">Endoplasmic reticulum</keyword>
<evidence type="ECO:0000313" key="16">
    <source>
        <dbReference type="EMBL" id="KAK5977223.1"/>
    </source>
</evidence>
<comment type="cofactor">
    <cofactor evidence="1 13">
        <name>heme</name>
        <dbReference type="ChEBI" id="CHEBI:30413"/>
    </cofactor>
</comment>
<comment type="similarity">
    <text evidence="4">Belongs to the cytochrome P450 family.</text>
</comment>
<dbReference type="GO" id="GO:0016705">
    <property type="term" value="F:oxidoreductase activity, acting on paired donors, with incorporation or reduction of molecular oxygen"/>
    <property type="evidence" value="ECO:0007669"/>
    <property type="project" value="InterPro"/>
</dbReference>
<evidence type="ECO:0000256" key="13">
    <source>
        <dbReference type="PIRSR" id="PIRSR602401-1"/>
    </source>
</evidence>
<dbReference type="FunFam" id="1.10.630.10:FF:000238">
    <property type="entry name" value="Cytochrome P450 2A6"/>
    <property type="match status" value="1"/>
</dbReference>
<proteinExistence type="inferred from homology"/>
<evidence type="ECO:0000256" key="8">
    <source>
        <dbReference type="ARBA" id="ARBA00022848"/>
    </source>
</evidence>
<dbReference type="PANTHER" id="PTHR24284">
    <property type="entry name" value="CYTOCHROME P450 FAMILY"/>
    <property type="match status" value="1"/>
</dbReference>
<dbReference type="InterPro" id="IPR002401">
    <property type="entry name" value="Cyt_P450_E_grp-I"/>
</dbReference>
<evidence type="ECO:0000256" key="4">
    <source>
        <dbReference type="ARBA" id="ARBA00010617"/>
    </source>
</evidence>
<evidence type="ECO:0000256" key="7">
    <source>
        <dbReference type="ARBA" id="ARBA00022824"/>
    </source>
</evidence>
<evidence type="ECO:0000256" key="6">
    <source>
        <dbReference type="ARBA" id="ARBA00022723"/>
    </source>
</evidence>
<keyword evidence="10 13" id="KW-0408">Iron</keyword>
<evidence type="ECO:0000313" key="17">
    <source>
        <dbReference type="Proteomes" id="UP001331761"/>
    </source>
</evidence>
<comment type="subcellular location">
    <subcellularLocation>
        <location evidence="3">Endoplasmic reticulum membrane</location>
        <topology evidence="3">Peripheral membrane protein</topology>
    </subcellularLocation>
    <subcellularLocation>
        <location evidence="2">Microsome membrane</location>
        <topology evidence="2">Peripheral membrane protein</topology>
    </subcellularLocation>
</comment>
<dbReference type="PROSITE" id="PS00086">
    <property type="entry name" value="CYTOCHROME_P450"/>
    <property type="match status" value="2"/>
</dbReference>
<feature type="transmembrane region" description="Helical" evidence="14">
    <location>
        <begin position="436"/>
        <end position="457"/>
    </location>
</feature>